<dbReference type="GeneID" id="60588136"/>
<dbReference type="RefSeq" id="WP_198063043.1">
    <property type="nucleotide sequence ID" value="NZ_CP065856.1"/>
</dbReference>
<dbReference type="InterPro" id="IPR036412">
    <property type="entry name" value="HAD-like_sf"/>
</dbReference>
<dbReference type="KEGG" id="hlt:I7X12_06545"/>
<dbReference type="Gene3D" id="1.20.120.710">
    <property type="entry name" value="Haloacid dehalogenase hydrolase-like domain"/>
    <property type="match status" value="1"/>
</dbReference>
<feature type="compositionally biased region" description="Basic and acidic residues" evidence="6">
    <location>
        <begin position="198"/>
        <end position="210"/>
    </location>
</feature>
<evidence type="ECO:0000256" key="2">
    <source>
        <dbReference type="ARBA" id="ARBA00007958"/>
    </source>
</evidence>
<dbReference type="PANTHER" id="PTHR46470:SF2">
    <property type="entry name" value="GLYCERALDEHYDE 3-PHOSPHATE PHOSPHATASE"/>
    <property type="match status" value="1"/>
</dbReference>
<name>A0A7T3G0S4_9EURY</name>
<evidence type="ECO:0000313" key="7">
    <source>
        <dbReference type="EMBL" id="QPV64270.1"/>
    </source>
</evidence>
<dbReference type="NCBIfam" id="TIGR01549">
    <property type="entry name" value="HAD-SF-IA-v1"/>
    <property type="match status" value="1"/>
</dbReference>
<gene>
    <name evidence="7" type="ORF">I7X12_06545</name>
</gene>
<proteinExistence type="inferred from homology"/>
<comment type="cofactor">
    <cofactor evidence="1">
        <name>Mg(2+)</name>
        <dbReference type="ChEBI" id="CHEBI:18420"/>
    </cofactor>
</comment>
<keyword evidence="5" id="KW-0460">Magnesium</keyword>
<comment type="similarity">
    <text evidence="2">Belongs to the HAD-like hydrolase superfamily.</text>
</comment>
<keyword evidence="4 7" id="KW-0378">Hydrolase</keyword>
<dbReference type="InterPro" id="IPR023214">
    <property type="entry name" value="HAD_sf"/>
</dbReference>
<dbReference type="EMBL" id="CP065856">
    <property type="protein sequence ID" value="QPV64270.1"/>
    <property type="molecule type" value="Genomic_DNA"/>
</dbReference>
<dbReference type="NCBIfam" id="TIGR01509">
    <property type="entry name" value="HAD-SF-IA-v3"/>
    <property type="match status" value="1"/>
</dbReference>
<evidence type="ECO:0000256" key="4">
    <source>
        <dbReference type="ARBA" id="ARBA00022801"/>
    </source>
</evidence>
<reference evidence="7 8" key="1">
    <citation type="submission" date="2020-12" db="EMBL/GenBank/DDBJ databases">
        <title>Halosimplex halophilum sp. nov. and Halosimplex salinum sp. nov., two new members of the genus Halosimplex.</title>
        <authorList>
            <person name="Cui H.L."/>
        </authorList>
    </citation>
    <scope>NUCLEOTIDE SEQUENCE [LARGE SCALE GENOMIC DNA]</scope>
    <source>
        <strain evidence="7 8">YGH94</strain>
    </source>
</reference>
<dbReference type="Proteomes" id="UP000595001">
    <property type="component" value="Chromosome"/>
</dbReference>
<dbReference type="SUPFAM" id="SSF56784">
    <property type="entry name" value="HAD-like"/>
    <property type="match status" value="1"/>
</dbReference>
<dbReference type="GO" id="GO:0044281">
    <property type="term" value="P:small molecule metabolic process"/>
    <property type="evidence" value="ECO:0007669"/>
    <property type="project" value="UniProtKB-ARBA"/>
</dbReference>
<evidence type="ECO:0000313" key="8">
    <source>
        <dbReference type="Proteomes" id="UP000595001"/>
    </source>
</evidence>
<evidence type="ECO:0000256" key="3">
    <source>
        <dbReference type="ARBA" id="ARBA00022723"/>
    </source>
</evidence>
<dbReference type="GO" id="GO:0016791">
    <property type="term" value="F:phosphatase activity"/>
    <property type="evidence" value="ECO:0007669"/>
    <property type="project" value="TreeGrafter"/>
</dbReference>
<accession>A0A7T3G0S4</accession>
<evidence type="ECO:0000256" key="5">
    <source>
        <dbReference type="ARBA" id="ARBA00022842"/>
    </source>
</evidence>
<dbReference type="Pfam" id="PF00702">
    <property type="entry name" value="Hydrolase"/>
    <property type="match status" value="1"/>
</dbReference>
<evidence type="ECO:0000256" key="6">
    <source>
        <dbReference type="SAM" id="MobiDB-lite"/>
    </source>
</evidence>
<dbReference type="AlphaFoldDB" id="A0A7T3G0S4"/>
<dbReference type="OrthoDB" id="131325at2157"/>
<evidence type="ECO:0000256" key="1">
    <source>
        <dbReference type="ARBA" id="ARBA00001946"/>
    </source>
</evidence>
<dbReference type="GO" id="GO:0046872">
    <property type="term" value="F:metal ion binding"/>
    <property type="evidence" value="ECO:0007669"/>
    <property type="project" value="UniProtKB-KW"/>
</dbReference>
<protein>
    <submittedName>
        <fullName evidence="7">HAD family hydrolase</fullName>
    </submittedName>
</protein>
<dbReference type="SFLD" id="SFLDG01129">
    <property type="entry name" value="C1.5:_HAD__Beta-PGM__Phosphata"/>
    <property type="match status" value="1"/>
</dbReference>
<feature type="region of interest" description="Disordered" evidence="6">
    <location>
        <begin position="197"/>
        <end position="226"/>
    </location>
</feature>
<sequence>MDQIETVLFDLDKTIIRLSLSTTEVLARTFNHLGIEQPFSAEEYATVRKQYESTTFRKRQLREKCFVTLLETEGYPPSVGQRAAATYSRLRETAGIDYRPGAQSVINQLSERYPIGLVTNGPEDEQQAKIEAIGLEEYLDVVVFAGNDIPAKPHSRAFSEALSRLNTSPQNAVFVGDSVAEDVTGAADVGMTTVWLSNDDHPSPDTKPDFRIQSLGELLPPPWEDR</sequence>
<dbReference type="InterPro" id="IPR051400">
    <property type="entry name" value="HAD-like_hydrolase"/>
</dbReference>
<dbReference type="PANTHER" id="PTHR46470">
    <property type="entry name" value="N-ACYLNEURAMINATE-9-PHOSPHATASE"/>
    <property type="match status" value="1"/>
</dbReference>
<dbReference type="Gene3D" id="3.40.50.1000">
    <property type="entry name" value="HAD superfamily/HAD-like"/>
    <property type="match status" value="1"/>
</dbReference>
<keyword evidence="3" id="KW-0479">Metal-binding</keyword>
<keyword evidence="8" id="KW-1185">Reference proteome</keyword>
<organism evidence="7 8">
    <name type="scientific">Halosimplex litoreum</name>
    <dbReference type="NCBI Taxonomy" id="1198301"/>
    <lineage>
        <taxon>Archaea</taxon>
        <taxon>Methanobacteriati</taxon>
        <taxon>Methanobacteriota</taxon>
        <taxon>Stenosarchaea group</taxon>
        <taxon>Halobacteria</taxon>
        <taxon>Halobacteriales</taxon>
        <taxon>Haloarculaceae</taxon>
        <taxon>Halosimplex</taxon>
    </lineage>
</organism>
<dbReference type="SFLD" id="SFLDS00003">
    <property type="entry name" value="Haloacid_Dehalogenase"/>
    <property type="match status" value="1"/>
</dbReference>
<dbReference type="InterPro" id="IPR006439">
    <property type="entry name" value="HAD-SF_hydro_IA"/>
</dbReference>